<dbReference type="OrthoDB" id="7701179at2759"/>
<dbReference type="GeneID" id="112459244"/>
<sequence>MYRRPRGCNFCDLNCNLLTSSYESNHLKSLASQLSLSIVQSQSTFHTQSSDSLLDVFIVDNLDKVSSFRKSDAPFINGHDRIELTYSFEVSPLKSRTLVRRSFKNFDEQRFIEIVSSKLSSSFPTDFSCECLGEPDIDGILTTITNDITSSLDLHAPTHTFRVTRPSAPWLTDALACRIKHRNRLYNVARRSHNILDFHIYRLFRNELTLDLRRA</sequence>
<gene>
    <name evidence="2" type="primary">LOC112459244</name>
</gene>
<organism evidence="1 2">
    <name type="scientific">Temnothorax curvispinosus</name>
    <dbReference type="NCBI Taxonomy" id="300111"/>
    <lineage>
        <taxon>Eukaryota</taxon>
        <taxon>Metazoa</taxon>
        <taxon>Ecdysozoa</taxon>
        <taxon>Arthropoda</taxon>
        <taxon>Hexapoda</taxon>
        <taxon>Insecta</taxon>
        <taxon>Pterygota</taxon>
        <taxon>Neoptera</taxon>
        <taxon>Endopterygota</taxon>
        <taxon>Hymenoptera</taxon>
        <taxon>Apocrita</taxon>
        <taxon>Aculeata</taxon>
        <taxon>Formicoidea</taxon>
        <taxon>Formicidae</taxon>
        <taxon>Myrmicinae</taxon>
        <taxon>Temnothorax</taxon>
    </lineage>
</organism>
<accession>A0A6J1Q9W4</accession>
<evidence type="ECO:0000313" key="2">
    <source>
        <dbReference type="RefSeq" id="XP_024879044.1"/>
    </source>
</evidence>
<feature type="non-terminal residue" evidence="2">
    <location>
        <position position="215"/>
    </location>
</feature>
<evidence type="ECO:0000313" key="1">
    <source>
        <dbReference type="Proteomes" id="UP000504618"/>
    </source>
</evidence>
<keyword evidence="1" id="KW-1185">Reference proteome</keyword>
<protein>
    <submittedName>
        <fullName evidence="2">Uncharacterized protein LOC112459244</fullName>
    </submittedName>
</protein>
<proteinExistence type="predicted"/>
<reference evidence="2" key="1">
    <citation type="submission" date="2025-08" db="UniProtKB">
        <authorList>
            <consortium name="RefSeq"/>
        </authorList>
    </citation>
    <scope>IDENTIFICATION</scope>
    <source>
        <tissue evidence="2">Whole body</tissue>
    </source>
</reference>
<dbReference type="Proteomes" id="UP000504618">
    <property type="component" value="Unplaced"/>
</dbReference>
<dbReference type="RefSeq" id="XP_024879044.1">
    <property type="nucleotide sequence ID" value="XM_025023276.1"/>
</dbReference>
<name>A0A6J1Q9W4_9HYME</name>
<dbReference type="AlphaFoldDB" id="A0A6J1Q9W4"/>